<evidence type="ECO:0000313" key="14">
    <source>
        <dbReference type="EMBL" id="SFZ70886.1"/>
    </source>
</evidence>
<dbReference type="GO" id="GO:0042597">
    <property type="term" value="C:periplasmic space"/>
    <property type="evidence" value="ECO:0007669"/>
    <property type="project" value="UniProtKB-SubCell"/>
</dbReference>
<proteinExistence type="predicted"/>
<evidence type="ECO:0000256" key="6">
    <source>
        <dbReference type="ARBA" id="ARBA00022525"/>
    </source>
</evidence>
<name>A0A1M4NFY2_HELAC</name>
<evidence type="ECO:0000256" key="7">
    <source>
        <dbReference type="ARBA" id="ARBA00022692"/>
    </source>
</evidence>
<organism evidence="14">
    <name type="scientific">Helicobacter acinonychis</name>
    <name type="common">Helicobacter acinonyx</name>
    <dbReference type="NCBI Taxonomy" id="212"/>
    <lineage>
        <taxon>Bacteria</taxon>
        <taxon>Pseudomonadati</taxon>
        <taxon>Campylobacterota</taxon>
        <taxon>Epsilonproteobacteria</taxon>
        <taxon>Campylobacterales</taxon>
        <taxon>Helicobacteraceae</taxon>
        <taxon>Helicobacter</taxon>
    </lineage>
</organism>
<accession>A0A1M4NFY2</accession>
<evidence type="ECO:0000256" key="5">
    <source>
        <dbReference type="ARBA" id="ARBA00022452"/>
    </source>
</evidence>
<evidence type="ECO:0000256" key="2">
    <source>
        <dbReference type="ARBA" id="ARBA00004418"/>
    </source>
</evidence>
<evidence type="ECO:0000256" key="4">
    <source>
        <dbReference type="ARBA" id="ARBA00004613"/>
    </source>
</evidence>
<evidence type="ECO:0000256" key="11">
    <source>
        <dbReference type="ARBA" id="ARBA00023237"/>
    </source>
</evidence>
<sequence length="40" mass="4590">MANRSKDIDALYAHSGTQGRNLLQTLLVDHHDIRLCQRND</sequence>
<keyword evidence="7" id="KW-0812">Transmembrane</keyword>
<dbReference type="InterPro" id="IPR003842">
    <property type="entry name" value="Vacuolating_cytotoxin"/>
</dbReference>
<gene>
    <name evidence="14" type="primary">omp643</name>
    <name evidence="12" type="synonym">omp496</name>
    <name evidence="13" type="synonym">omp749</name>
</gene>
<evidence type="ECO:0000256" key="1">
    <source>
        <dbReference type="ARBA" id="ARBA00004241"/>
    </source>
</evidence>
<keyword evidence="8" id="KW-0732">Signal</keyword>
<evidence type="ECO:0000256" key="3">
    <source>
        <dbReference type="ARBA" id="ARBA00004571"/>
    </source>
</evidence>
<reference evidence="14" key="1">
    <citation type="submission" date="2016-10" db="EMBL/GenBank/DDBJ databases">
        <title>Proteomic and phylogenetic analysis of the outer membrane protein repertoire of gastric Helicobacter species.</title>
        <authorList>
            <person name="Joosten M."/>
        </authorList>
    </citation>
    <scope>NUCLEOTIDE SEQUENCE</scope>
    <source>
        <strain evidence="12">Acino1</strain>
        <strain evidence="13">Acino2</strain>
        <strain evidence="14">Acino4</strain>
    </source>
</reference>
<keyword evidence="10" id="KW-0472">Membrane</keyword>
<evidence type="ECO:0000313" key="12">
    <source>
        <dbReference type="EMBL" id="SFZ70495.1"/>
    </source>
</evidence>
<dbReference type="EMBL" id="LT632935">
    <property type="protein sequence ID" value="SFZ70886.1"/>
    <property type="molecule type" value="Genomic_DNA"/>
</dbReference>
<evidence type="ECO:0000256" key="9">
    <source>
        <dbReference type="ARBA" id="ARBA00022764"/>
    </source>
</evidence>
<dbReference type="GO" id="GO:0009986">
    <property type="term" value="C:cell surface"/>
    <property type="evidence" value="ECO:0007669"/>
    <property type="project" value="UniProtKB-SubCell"/>
</dbReference>
<dbReference type="GO" id="GO:0009279">
    <property type="term" value="C:cell outer membrane"/>
    <property type="evidence" value="ECO:0007669"/>
    <property type="project" value="UniProtKB-SubCell"/>
</dbReference>
<keyword evidence="9" id="KW-0574">Periplasm</keyword>
<comment type="subcellular location">
    <subcellularLocation>
        <location evidence="3">Cell outer membrane</location>
        <topology evidence="3">Multi-pass membrane protein</topology>
    </subcellularLocation>
    <subcellularLocation>
        <location evidence="1">Cell surface</location>
    </subcellularLocation>
    <subcellularLocation>
        <location evidence="2">Periplasm</location>
    </subcellularLocation>
    <subcellularLocation>
        <location evidence="4">Secreted</location>
    </subcellularLocation>
</comment>
<dbReference type="GO" id="GO:0005576">
    <property type="term" value="C:extracellular region"/>
    <property type="evidence" value="ECO:0007669"/>
    <property type="project" value="UniProtKB-SubCell"/>
</dbReference>
<protein>
    <submittedName>
        <fullName evidence="12">OMP496</fullName>
    </submittedName>
    <submittedName>
        <fullName evidence="14">OMP643</fullName>
    </submittedName>
    <submittedName>
        <fullName evidence="13">OMP749</fullName>
    </submittedName>
</protein>
<keyword evidence="5" id="KW-1134">Transmembrane beta strand</keyword>
<dbReference type="Pfam" id="PF02691">
    <property type="entry name" value="VacA"/>
    <property type="match status" value="1"/>
</dbReference>
<dbReference type="EMBL" id="LT632803">
    <property type="protein sequence ID" value="SFZ70633.1"/>
    <property type="molecule type" value="Genomic_DNA"/>
</dbReference>
<keyword evidence="11" id="KW-0998">Cell outer membrane</keyword>
<evidence type="ECO:0000313" key="13">
    <source>
        <dbReference type="EMBL" id="SFZ70633.1"/>
    </source>
</evidence>
<dbReference type="AlphaFoldDB" id="A0A1M4NFY2"/>
<keyword evidence="6" id="KW-0964">Secreted</keyword>
<evidence type="ECO:0000256" key="8">
    <source>
        <dbReference type="ARBA" id="ARBA00022729"/>
    </source>
</evidence>
<evidence type="ECO:0000256" key="10">
    <source>
        <dbReference type="ARBA" id="ARBA00023136"/>
    </source>
</evidence>
<dbReference type="EMBL" id="LT632743">
    <property type="protein sequence ID" value="SFZ70495.1"/>
    <property type="molecule type" value="Genomic_DNA"/>
</dbReference>